<dbReference type="Gene3D" id="1.25.40.20">
    <property type="entry name" value="Ankyrin repeat-containing domain"/>
    <property type="match status" value="4"/>
</dbReference>
<protein>
    <recommendedName>
        <fullName evidence="4">Novel STAND NTPase 3 domain-containing protein</fullName>
    </recommendedName>
</protein>
<dbReference type="Proteomes" id="UP000596742">
    <property type="component" value="Unassembled WGS sequence"/>
</dbReference>
<dbReference type="InterPro" id="IPR002110">
    <property type="entry name" value="Ankyrin_rpt"/>
</dbReference>
<proteinExistence type="predicted"/>
<dbReference type="SUPFAM" id="SSF48403">
    <property type="entry name" value="Ankyrin repeat"/>
    <property type="match status" value="1"/>
</dbReference>
<evidence type="ECO:0000256" key="1">
    <source>
        <dbReference type="ARBA" id="ARBA00022737"/>
    </source>
</evidence>
<keyword evidence="2 3" id="KW-0040">ANK repeat</keyword>
<evidence type="ECO:0000313" key="6">
    <source>
        <dbReference type="Proteomes" id="UP000596742"/>
    </source>
</evidence>
<evidence type="ECO:0000256" key="2">
    <source>
        <dbReference type="ARBA" id="ARBA00023043"/>
    </source>
</evidence>
<keyword evidence="1" id="KW-0677">Repeat</keyword>
<dbReference type="PANTHER" id="PTHR24198:SF165">
    <property type="entry name" value="ANKYRIN REPEAT-CONTAINING PROTEIN-RELATED"/>
    <property type="match status" value="1"/>
</dbReference>
<comment type="caution">
    <text evidence="5">The sequence shown here is derived from an EMBL/GenBank/DDBJ whole genome shotgun (WGS) entry which is preliminary data.</text>
</comment>
<dbReference type="InterPro" id="IPR036770">
    <property type="entry name" value="Ankyrin_rpt-contain_sf"/>
</dbReference>
<feature type="repeat" description="ANK" evidence="3">
    <location>
        <begin position="405"/>
        <end position="437"/>
    </location>
</feature>
<dbReference type="OrthoDB" id="20872at2759"/>
<dbReference type="PROSITE" id="PS50088">
    <property type="entry name" value="ANK_REPEAT"/>
    <property type="match status" value="7"/>
</dbReference>
<feature type="repeat" description="ANK" evidence="3">
    <location>
        <begin position="739"/>
        <end position="771"/>
    </location>
</feature>
<feature type="repeat" description="ANK" evidence="3">
    <location>
        <begin position="471"/>
        <end position="503"/>
    </location>
</feature>
<organism evidence="5 6">
    <name type="scientific">Mytilus galloprovincialis</name>
    <name type="common">Mediterranean mussel</name>
    <dbReference type="NCBI Taxonomy" id="29158"/>
    <lineage>
        <taxon>Eukaryota</taxon>
        <taxon>Metazoa</taxon>
        <taxon>Spiralia</taxon>
        <taxon>Lophotrochozoa</taxon>
        <taxon>Mollusca</taxon>
        <taxon>Bivalvia</taxon>
        <taxon>Autobranchia</taxon>
        <taxon>Pteriomorphia</taxon>
        <taxon>Mytilida</taxon>
        <taxon>Mytiloidea</taxon>
        <taxon>Mytilidae</taxon>
        <taxon>Mytilinae</taxon>
        <taxon>Mytilus</taxon>
    </lineage>
</organism>
<dbReference type="SMART" id="SM00248">
    <property type="entry name" value="ANK"/>
    <property type="match status" value="8"/>
</dbReference>
<dbReference type="PANTHER" id="PTHR24198">
    <property type="entry name" value="ANKYRIN REPEAT AND PROTEIN KINASE DOMAIN-CONTAINING PROTEIN"/>
    <property type="match status" value="1"/>
</dbReference>
<dbReference type="Pfam" id="PF20720">
    <property type="entry name" value="nSTAND3"/>
    <property type="match status" value="1"/>
</dbReference>
<feature type="repeat" description="ANK" evidence="3">
    <location>
        <begin position="521"/>
        <end position="553"/>
    </location>
</feature>
<dbReference type="Pfam" id="PF12796">
    <property type="entry name" value="Ank_2"/>
    <property type="match status" value="3"/>
</dbReference>
<dbReference type="Pfam" id="PF00023">
    <property type="entry name" value="Ank"/>
    <property type="match status" value="1"/>
</dbReference>
<dbReference type="AlphaFoldDB" id="A0A8B6EDD1"/>
<evidence type="ECO:0000313" key="5">
    <source>
        <dbReference type="EMBL" id="VDI33341.1"/>
    </source>
</evidence>
<dbReference type="InterPro" id="IPR027417">
    <property type="entry name" value="P-loop_NTPase"/>
</dbReference>
<name>A0A8B6EDD1_MYTGA</name>
<keyword evidence="6" id="KW-1185">Reference proteome</keyword>
<dbReference type="InterPro" id="IPR049050">
    <property type="entry name" value="nSTAND3"/>
</dbReference>
<accession>A0A8B6EDD1</accession>
<dbReference type="PROSITE" id="PS50297">
    <property type="entry name" value="ANK_REP_REGION"/>
    <property type="match status" value="6"/>
</dbReference>
<sequence>MFVSTRASDFVINCLNENSCLTLTAPSGAGKTYITRHTALVLQKAGYKIVPVIQPDDIRNFYQPGRQTVFVVDDICGNFTANQQQIDNWKQLLPVIDTIIADKCCKIIVSCRLQVYKDDKFNILLPFKSCECNLISDNLSLTSAEKLTIATKYFGSGMIDIGKLSQHSEFFPLLCSLYQREKHGDVKEFFENPFIVYRNELDSLGRHGDEGNYKICSLALLVLFNNQLSENWFQGKVTDEERHIIEVICEACEFNFVPKSKLKKVFESLVDTFIYKKNGIYSTVHDKLFDFLAHYFGKKMIECLIDHGDSYLVHERLIWQKSTNDETNNIDFMIKVPNDYSESYIQRFIKDWSEGKVAVVFSNNNMKVSSFRQKLLENLKQLNKPMQVTLANTKDTVLPKENCLSGTTPLICTCYGGYTDMVEWILRNGVDVDQCRDDGVSGLLEASQEGYTDIVNLLLERNPDVNLCNKDGLSPLLQASKNGHTDIVKLLLERNPDVNLCDNRGNVKNDRNSDVNLCNKDGKSPLLQASINGHTDIVKLLLERNPDVNLCDNDRYSPLIQASCNGHTDIVRLLLERNPVPCDNTSLSTSYVYNNISISNSPSLVQPLLKHKPDINAQTFDGGNALFFSAKKGNIEITQLLLENNADSNICIHNKQSMTDIFNKHPSFTLNKAKQYVFDSFVKDISSRVIDYVSKKSVDYAFDVVAGSSPLHIACFFGRTDIVRSLIDYKSNINMNKEDGTTPLFYACEVGHKDIVLLLLDKGADTQICRIDDITPLGIATENKHTCVVMLVTEHMHKSKPLL</sequence>
<feature type="repeat" description="ANK" evidence="3">
    <location>
        <begin position="621"/>
        <end position="650"/>
    </location>
</feature>
<dbReference type="SUPFAM" id="SSF52540">
    <property type="entry name" value="P-loop containing nucleoside triphosphate hydrolases"/>
    <property type="match status" value="1"/>
</dbReference>
<feature type="repeat" description="ANK" evidence="3">
    <location>
        <begin position="438"/>
        <end position="470"/>
    </location>
</feature>
<dbReference type="EMBL" id="UYJE01005025">
    <property type="protein sequence ID" value="VDI33341.1"/>
    <property type="molecule type" value="Genomic_DNA"/>
</dbReference>
<gene>
    <name evidence="5" type="ORF">MGAL_10B071230</name>
</gene>
<feature type="repeat" description="ANK" evidence="3">
    <location>
        <begin position="706"/>
        <end position="738"/>
    </location>
</feature>
<feature type="domain" description="Novel STAND NTPase 3" evidence="4">
    <location>
        <begin position="2"/>
        <end position="153"/>
    </location>
</feature>
<evidence type="ECO:0000259" key="4">
    <source>
        <dbReference type="Pfam" id="PF20720"/>
    </source>
</evidence>
<evidence type="ECO:0000256" key="3">
    <source>
        <dbReference type="PROSITE-ProRule" id="PRU00023"/>
    </source>
</evidence>
<reference evidence="5" key="1">
    <citation type="submission" date="2018-11" db="EMBL/GenBank/DDBJ databases">
        <authorList>
            <person name="Alioto T."/>
            <person name="Alioto T."/>
        </authorList>
    </citation>
    <scope>NUCLEOTIDE SEQUENCE</scope>
</reference>